<feature type="compositionally biased region" description="Basic and acidic residues" evidence="3">
    <location>
        <begin position="46"/>
        <end position="57"/>
    </location>
</feature>
<evidence type="ECO:0000256" key="1">
    <source>
        <dbReference type="ARBA" id="ARBA00022664"/>
    </source>
</evidence>
<feature type="compositionally biased region" description="Low complexity" evidence="3">
    <location>
        <begin position="710"/>
        <end position="719"/>
    </location>
</feature>
<keyword evidence="2" id="KW-0479">Metal-binding</keyword>
<keyword evidence="1" id="KW-0507">mRNA processing</keyword>
<feature type="compositionally biased region" description="Basic residues" evidence="3">
    <location>
        <begin position="303"/>
        <end position="316"/>
    </location>
</feature>
<dbReference type="SUPFAM" id="SSF57756">
    <property type="entry name" value="Retrovirus zinc finger-like domains"/>
    <property type="match status" value="1"/>
</dbReference>
<dbReference type="InterPro" id="IPR005162">
    <property type="entry name" value="Retrotrans_gag_dom"/>
</dbReference>
<dbReference type="Pfam" id="PF00098">
    <property type="entry name" value="zf-CCHC"/>
    <property type="match status" value="1"/>
</dbReference>
<gene>
    <name evidence="5" type="ORF">NP233_g7487</name>
</gene>
<feature type="compositionally biased region" description="Basic and acidic residues" evidence="3">
    <location>
        <begin position="260"/>
        <end position="278"/>
    </location>
</feature>
<evidence type="ECO:0000259" key="4">
    <source>
        <dbReference type="PROSITE" id="PS50158"/>
    </source>
</evidence>
<feature type="compositionally biased region" description="Basic and acidic residues" evidence="3">
    <location>
        <begin position="611"/>
        <end position="626"/>
    </location>
</feature>
<feature type="compositionally biased region" description="Basic and acidic residues" evidence="3">
    <location>
        <begin position="583"/>
        <end position="599"/>
    </location>
</feature>
<dbReference type="InterPro" id="IPR036875">
    <property type="entry name" value="Znf_CCHC_sf"/>
</dbReference>
<feature type="compositionally biased region" description="Basic and acidic residues" evidence="3">
    <location>
        <begin position="75"/>
        <end position="87"/>
    </location>
</feature>
<feature type="compositionally biased region" description="Basic residues" evidence="3">
    <location>
        <begin position="573"/>
        <end position="582"/>
    </location>
</feature>
<proteinExistence type="predicted"/>
<feature type="compositionally biased region" description="Low complexity" evidence="3">
    <location>
        <begin position="343"/>
        <end position="355"/>
    </location>
</feature>
<feature type="compositionally biased region" description="Basic and acidic residues" evidence="3">
    <location>
        <begin position="216"/>
        <end position="239"/>
    </location>
</feature>
<name>A0AAD5VQY6_9AGAR</name>
<sequence length="850" mass="97050">MVPQRTRVWVSQPPPERKRLVRRSNEPAVTTPTPPGGFKPAIPYKDSTKDSQNKDLSPDTIPLPLSPVEGEEEHDALNKDTSDRTTDVDSSSDSDNESFDGNTNFMTPKENFDPKSFMTPRPSRRVRIEDVYDEDDEDTAVNTDNYERNNLPVDSDVILELAADGLTREERELIERRNSNVGINENHGEGTSILKGKDIDPRERFGNTGIAQSEMDLEKQRRELERYKRATKDKTKDSSRLSTPISDEFQKNIKAIVNSERVKQKDKSKPKGKGDVGEKNLLPANQIDPNSFLGVAFKDARSGKKPGKYRNKKSKRSSGSPGNSSTSSSSDSEQDDKGNGNNPPSASDSGSTNSSDNDDEGSSPSDSSSEDTSEDPSSESDAGSRRKSKKTYSKSWKLKPIPPERYDGTADPQVFCRFMTQATDYIRGNAPRDKYVSIVANFLKGRAYTFYTREVSINLKKWNLEKFFTELFNYCFPANFKAIQRRKLENCRQGNRPVKEYASQLNELFTTVGHTDRRSKVHKLWNGFRPEIQKALWKDKLNPEKSSYKSVLQAAELHEIVEMIVQDEINYHSRHSGHREHQRNHSRERRPNYRPHDNRAGPSRLNNIEYGNRDRHQNGRNSREVNQRTYGRKTNHISGFSSNQHRLSRDRMPRRDREHRPSSWDAHRRQHRERSQQEQAEYERRRAQNLCYKCGSADHISRQCPDRNRISSSSGSNRPPGIPNHNIELSAIQRTEDLREMAETTEELCTLNIGMMNLTNGETSSESYVTELNIIDDEEDGGTSLFSDISPPELKGELEHTLTYFSESNKEKMARNDKISDIFRWTGQCQSASRINSVSLNNKCSYLSID</sequence>
<reference evidence="5" key="1">
    <citation type="submission" date="2022-07" db="EMBL/GenBank/DDBJ databases">
        <title>Genome Sequence of Leucocoprinus birnbaumii.</title>
        <authorList>
            <person name="Buettner E."/>
        </authorList>
    </citation>
    <scope>NUCLEOTIDE SEQUENCE</scope>
    <source>
        <strain evidence="5">VT141</strain>
    </source>
</reference>
<keyword evidence="2" id="KW-0862">Zinc</keyword>
<feature type="region of interest" description="Disordered" evidence="3">
    <location>
        <begin position="185"/>
        <end position="405"/>
    </location>
</feature>
<organism evidence="5 6">
    <name type="scientific">Leucocoprinus birnbaumii</name>
    <dbReference type="NCBI Taxonomy" id="56174"/>
    <lineage>
        <taxon>Eukaryota</taxon>
        <taxon>Fungi</taxon>
        <taxon>Dikarya</taxon>
        <taxon>Basidiomycota</taxon>
        <taxon>Agaricomycotina</taxon>
        <taxon>Agaricomycetes</taxon>
        <taxon>Agaricomycetidae</taxon>
        <taxon>Agaricales</taxon>
        <taxon>Agaricineae</taxon>
        <taxon>Agaricaceae</taxon>
        <taxon>Leucocoprinus</taxon>
    </lineage>
</organism>
<dbReference type="GO" id="GO:0008270">
    <property type="term" value="F:zinc ion binding"/>
    <property type="evidence" value="ECO:0007669"/>
    <property type="project" value="UniProtKB-KW"/>
</dbReference>
<feature type="domain" description="CCHC-type" evidence="4">
    <location>
        <begin position="691"/>
        <end position="706"/>
    </location>
</feature>
<feature type="region of interest" description="Disordered" evidence="3">
    <location>
        <begin position="573"/>
        <end position="681"/>
    </location>
</feature>
<dbReference type="SMART" id="SM00343">
    <property type="entry name" value="ZnF_C2HC"/>
    <property type="match status" value="1"/>
</dbReference>
<keyword evidence="2" id="KW-0863">Zinc-finger</keyword>
<dbReference type="GO" id="GO:0006397">
    <property type="term" value="P:mRNA processing"/>
    <property type="evidence" value="ECO:0007669"/>
    <property type="project" value="UniProtKB-KW"/>
</dbReference>
<dbReference type="PROSITE" id="PS50158">
    <property type="entry name" value="ZF_CCHC"/>
    <property type="match status" value="1"/>
</dbReference>
<feature type="compositionally biased region" description="Basic and acidic residues" evidence="3">
    <location>
        <begin position="195"/>
        <end position="205"/>
    </location>
</feature>
<dbReference type="Proteomes" id="UP001213000">
    <property type="component" value="Unassembled WGS sequence"/>
</dbReference>
<dbReference type="InterPro" id="IPR001878">
    <property type="entry name" value="Znf_CCHC"/>
</dbReference>
<protein>
    <recommendedName>
        <fullName evidence="4">CCHC-type domain-containing protein</fullName>
    </recommendedName>
</protein>
<dbReference type="GO" id="GO:0003676">
    <property type="term" value="F:nucleic acid binding"/>
    <property type="evidence" value="ECO:0007669"/>
    <property type="project" value="InterPro"/>
</dbReference>
<accession>A0AAD5VQY6</accession>
<feature type="compositionally biased region" description="Low complexity" evidence="3">
    <location>
        <begin position="317"/>
        <end position="331"/>
    </location>
</feature>
<feature type="region of interest" description="Disordered" evidence="3">
    <location>
        <begin position="702"/>
        <end position="725"/>
    </location>
</feature>
<evidence type="ECO:0000313" key="6">
    <source>
        <dbReference type="Proteomes" id="UP001213000"/>
    </source>
</evidence>
<feature type="region of interest" description="Disordered" evidence="3">
    <location>
        <begin position="1"/>
        <end position="149"/>
    </location>
</feature>
<evidence type="ECO:0000256" key="2">
    <source>
        <dbReference type="PROSITE-ProRule" id="PRU00047"/>
    </source>
</evidence>
<evidence type="ECO:0000256" key="3">
    <source>
        <dbReference type="SAM" id="MobiDB-lite"/>
    </source>
</evidence>
<keyword evidence="6" id="KW-1185">Reference proteome</keyword>
<dbReference type="Pfam" id="PF03732">
    <property type="entry name" value="Retrotrans_gag"/>
    <property type="match status" value="1"/>
</dbReference>
<dbReference type="EMBL" id="JANIEX010000549">
    <property type="protein sequence ID" value="KAJ3565670.1"/>
    <property type="molecule type" value="Genomic_DNA"/>
</dbReference>
<dbReference type="AlphaFoldDB" id="A0AAD5VQY6"/>
<feature type="compositionally biased region" description="Acidic residues" evidence="3">
    <location>
        <begin position="368"/>
        <end position="378"/>
    </location>
</feature>
<comment type="caution">
    <text evidence="5">The sequence shown here is derived from an EMBL/GenBank/DDBJ whole genome shotgun (WGS) entry which is preliminary data.</text>
</comment>
<dbReference type="Gene3D" id="4.10.60.10">
    <property type="entry name" value="Zinc finger, CCHC-type"/>
    <property type="match status" value="1"/>
</dbReference>
<feature type="compositionally biased region" description="Basic and acidic residues" evidence="3">
    <location>
        <begin position="647"/>
        <end position="681"/>
    </location>
</feature>
<evidence type="ECO:0000313" key="5">
    <source>
        <dbReference type="EMBL" id="KAJ3565670.1"/>
    </source>
</evidence>